<dbReference type="Gene3D" id="1.20.1250.20">
    <property type="entry name" value="MFS general substrate transporter like domains"/>
    <property type="match status" value="2"/>
</dbReference>
<dbReference type="PROSITE" id="PS50850">
    <property type="entry name" value="MFS"/>
    <property type="match status" value="1"/>
</dbReference>
<dbReference type="PANTHER" id="PTHR23514:SF3">
    <property type="entry name" value="BYPASS OF STOP CODON PROTEIN 6"/>
    <property type="match status" value="1"/>
</dbReference>
<accession>A0A9Q8T484</accession>
<evidence type="ECO:0000313" key="11">
    <source>
        <dbReference type="Proteomes" id="UP000830671"/>
    </source>
</evidence>
<dbReference type="Pfam" id="PF07690">
    <property type="entry name" value="MFS_1"/>
    <property type="match status" value="2"/>
</dbReference>
<dbReference type="SUPFAM" id="SSF103473">
    <property type="entry name" value="MFS general substrate transporter"/>
    <property type="match status" value="2"/>
</dbReference>
<dbReference type="GO" id="GO:0016020">
    <property type="term" value="C:membrane"/>
    <property type="evidence" value="ECO:0007669"/>
    <property type="project" value="TreeGrafter"/>
</dbReference>
<dbReference type="InterPro" id="IPR011701">
    <property type="entry name" value="MFS"/>
</dbReference>
<dbReference type="GeneID" id="73348191"/>
<feature type="transmembrane region" description="Helical" evidence="8">
    <location>
        <begin position="194"/>
        <end position="215"/>
    </location>
</feature>
<dbReference type="Proteomes" id="UP000830671">
    <property type="component" value="Chromosome 7"/>
</dbReference>
<evidence type="ECO:0000259" key="9">
    <source>
        <dbReference type="PROSITE" id="PS50850"/>
    </source>
</evidence>
<dbReference type="GO" id="GO:0022857">
    <property type="term" value="F:transmembrane transporter activity"/>
    <property type="evidence" value="ECO:0007669"/>
    <property type="project" value="InterPro"/>
</dbReference>
<dbReference type="RefSeq" id="XP_049150327.1">
    <property type="nucleotide sequence ID" value="XM_049293181.1"/>
</dbReference>
<evidence type="ECO:0000256" key="1">
    <source>
        <dbReference type="ARBA" id="ARBA00004127"/>
    </source>
</evidence>
<feature type="transmembrane region" description="Helical" evidence="8">
    <location>
        <begin position="376"/>
        <end position="396"/>
    </location>
</feature>
<keyword evidence="5 8" id="KW-1133">Transmembrane helix</keyword>
<dbReference type="FunFam" id="1.20.1250.20:FF:000286">
    <property type="entry name" value="MFS efflux transporter"/>
    <property type="match status" value="1"/>
</dbReference>
<dbReference type="InterPro" id="IPR051788">
    <property type="entry name" value="MFS_Transporter"/>
</dbReference>
<feature type="transmembrane region" description="Helical" evidence="8">
    <location>
        <begin position="316"/>
        <end position="337"/>
    </location>
</feature>
<evidence type="ECO:0000256" key="5">
    <source>
        <dbReference type="ARBA" id="ARBA00022989"/>
    </source>
</evidence>
<feature type="transmembrane region" description="Helical" evidence="8">
    <location>
        <begin position="402"/>
        <end position="425"/>
    </location>
</feature>
<evidence type="ECO:0000256" key="2">
    <source>
        <dbReference type="ARBA" id="ARBA00008335"/>
    </source>
</evidence>
<dbReference type="InterPro" id="IPR020846">
    <property type="entry name" value="MFS_dom"/>
</dbReference>
<evidence type="ECO:0000256" key="4">
    <source>
        <dbReference type="ARBA" id="ARBA00022692"/>
    </source>
</evidence>
<feature type="region of interest" description="Disordered" evidence="7">
    <location>
        <begin position="25"/>
        <end position="51"/>
    </location>
</feature>
<dbReference type="KEGG" id="clup:CLUP02_14250"/>
<reference evidence="10" key="1">
    <citation type="journal article" date="2021" name="Mol. Plant Microbe Interact.">
        <title>Complete Genome Sequence of the Plant-Pathogenic Fungus Colletotrichum lupini.</title>
        <authorList>
            <person name="Baroncelli R."/>
            <person name="Pensec F."/>
            <person name="Da Lio D."/>
            <person name="Boufleur T."/>
            <person name="Vicente I."/>
            <person name="Sarrocco S."/>
            <person name="Picot A."/>
            <person name="Baraldi E."/>
            <person name="Sukno S."/>
            <person name="Thon M."/>
            <person name="Le Floch G."/>
        </authorList>
    </citation>
    <scope>NUCLEOTIDE SEQUENCE</scope>
    <source>
        <strain evidence="10">IMI 504893</strain>
    </source>
</reference>
<feature type="transmembrane region" description="Helical" evidence="8">
    <location>
        <begin position="101"/>
        <end position="123"/>
    </location>
</feature>
<sequence>MASIIATAAMPVGAAAEIQPVSNFPQHDEEKARRAAANGEHGTSKDSPSTISDNVYAVQRWNSPPINTYRTAATFWSFVVVGMNDGSYGALVPLLETYYDLNHTVVSLIFLSPFVGYAIASAVNNLMHVHFGQRGVACIAPLCHLIPYLTFSFHPPYPVLVALFVLVGMSNGLADAAWCSFIGQMANSHEMSGILQACYALGATIAPLIATALSAEGQPGWFAFYYVMAAASVVEFVTLTATFWTQTGAVYLSENPTESGGKSGRTRQALKNKLSWIFAFFVFGYCGAEGKFSDPVLSESIIDIPWLSTLNMGEDILPAAPAILPPIALGGWIVVFMTRIRGATSVTGGAVATGFWGGMTAGRLFLSLVTIRLGEFWAMFLYLGVTIVLELIFWLVPNLVVSAVAAALIGVAMGPMYPVAVVLITKVMPRSLHVGTIGFAAAFGGSGGAILPFAVGAIAQAKGVQTLQPIVLAICVVLGLLWILLPRQPRQNVGLEVQFDRDI</sequence>
<feature type="domain" description="Major facilitator superfamily (MFS) profile" evidence="9">
    <location>
        <begin position="70"/>
        <end position="491"/>
    </location>
</feature>
<feature type="transmembrane region" description="Helical" evidence="8">
    <location>
        <begin position="159"/>
        <end position="182"/>
    </location>
</feature>
<feature type="transmembrane region" description="Helical" evidence="8">
    <location>
        <begin position="437"/>
        <end position="461"/>
    </location>
</feature>
<dbReference type="EMBL" id="CP019479">
    <property type="protein sequence ID" value="UQC88725.1"/>
    <property type="molecule type" value="Genomic_DNA"/>
</dbReference>
<evidence type="ECO:0000256" key="8">
    <source>
        <dbReference type="SAM" id="Phobius"/>
    </source>
</evidence>
<proteinExistence type="inferred from homology"/>
<protein>
    <recommendedName>
        <fullName evidence="9">Major facilitator superfamily (MFS) profile domain-containing protein</fullName>
    </recommendedName>
</protein>
<keyword evidence="6 8" id="KW-0472">Membrane</keyword>
<evidence type="ECO:0000256" key="7">
    <source>
        <dbReference type="SAM" id="MobiDB-lite"/>
    </source>
</evidence>
<comment type="similarity">
    <text evidence="2">Belongs to the major facilitator superfamily.</text>
</comment>
<evidence type="ECO:0000313" key="10">
    <source>
        <dbReference type="EMBL" id="UQC88725.1"/>
    </source>
</evidence>
<feature type="transmembrane region" description="Helical" evidence="8">
    <location>
        <begin position="221"/>
        <end position="244"/>
    </location>
</feature>
<keyword evidence="3" id="KW-0813">Transport</keyword>
<name>A0A9Q8T484_9PEZI</name>
<dbReference type="AlphaFoldDB" id="A0A9Q8T484"/>
<evidence type="ECO:0000256" key="6">
    <source>
        <dbReference type="ARBA" id="ARBA00023136"/>
    </source>
</evidence>
<feature type="transmembrane region" description="Helical" evidence="8">
    <location>
        <begin position="467"/>
        <end position="485"/>
    </location>
</feature>
<dbReference type="PANTHER" id="PTHR23514">
    <property type="entry name" value="BYPASS OF STOP CODON PROTEIN 6"/>
    <property type="match status" value="1"/>
</dbReference>
<evidence type="ECO:0000256" key="3">
    <source>
        <dbReference type="ARBA" id="ARBA00022448"/>
    </source>
</evidence>
<dbReference type="InterPro" id="IPR036259">
    <property type="entry name" value="MFS_trans_sf"/>
</dbReference>
<gene>
    <name evidence="10" type="ORF">CLUP02_14250</name>
</gene>
<comment type="subcellular location">
    <subcellularLocation>
        <location evidence="1">Endomembrane system</location>
        <topology evidence="1">Multi-pass membrane protein</topology>
    </subcellularLocation>
</comment>
<keyword evidence="4 8" id="KW-0812">Transmembrane</keyword>
<dbReference type="FunFam" id="1.20.1250.20:FF:000308">
    <property type="entry name" value="MFS efflux transporter"/>
    <property type="match status" value="1"/>
</dbReference>
<keyword evidence="11" id="KW-1185">Reference proteome</keyword>
<organism evidence="10 11">
    <name type="scientific">Colletotrichum lupini</name>
    <dbReference type="NCBI Taxonomy" id="145971"/>
    <lineage>
        <taxon>Eukaryota</taxon>
        <taxon>Fungi</taxon>
        <taxon>Dikarya</taxon>
        <taxon>Ascomycota</taxon>
        <taxon>Pezizomycotina</taxon>
        <taxon>Sordariomycetes</taxon>
        <taxon>Hypocreomycetidae</taxon>
        <taxon>Glomerellales</taxon>
        <taxon>Glomerellaceae</taxon>
        <taxon>Colletotrichum</taxon>
        <taxon>Colletotrichum acutatum species complex</taxon>
    </lineage>
</organism>
<dbReference type="GO" id="GO:0012505">
    <property type="term" value="C:endomembrane system"/>
    <property type="evidence" value="ECO:0007669"/>
    <property type="project" value="UniProtKB-SubCell"/>
</dbReference>